<evidence type="ECO:0000256" key="1">
    <source>
        <dbReference type="SAM" id="MobiDB-lite"/>
    </source>
</evidence>
<keyword evidence="2" id="KW-1133">Transmembrane helix</keyword>
<dbReference type="EMBL" id="BAABBX010000015">
    <property type="protein sequence ID" value="GAA4190290.1"/>
    <property type="molecule type" value="Genomic_DNA"/>
</dbReference>
<organism evidence="3 4">
    <name type="scientific">Gryllotalpicola kribbensis</name>
    <dbReference type="NCBI Taxonomy" id="993084"/>
    <lineage>
        <taxon>Bacteria</taxon>
        <taxon>Bacillati</taxon>
        <taxon>Actinomycetota</taxon>
        <taxon>Actinomycetes</taxon>
        <taxon>Micrococcales</taxon>
        <taxon>Microbacteriaceae</taxon>
        <taxon>Gryllotalpicola</taxon>
    </lineage>
</organism>
<feature type="region of interest" description="Disordered" evidence="1">
    <location>
        <begin position="58"/>
        <end position="85"/>
    </location>
</feature>
<evidence type="ECO:0000313" key="4">
    <source>
        <dbReference type="Proteomes" id="UP001500213"/>
    </source>
</evidence>
<keyword evidence="2" id="KW-0812">Transmembrane</keyword>
<accession>A0ABP8ATN8</accession>
<name>A0ABP8ATN8_9MICO</name>
<evidence type="ECO:0008006" key="5">
    <source>
        <dbReference type="Google" id="ProtNLM"/>
    </source>
</evidence>
<sequence>MKANIHQAIAADQAAVRRRRGWTIGGTLGLLVVLAGGTSVAMAAGVLKAPQWLAAAPAPAPTATHEQENATAPTPSPTLTLTPTSTPAPAAFDLPCSEQFDPTVLASFAPGLTLQPLAPLSYGVNPPTGSSVTAASIAPGENVAPPALISNIAAAESGYYSCRWHGEATQSIWGIQLAVLPDAASAFQEAKAQSVSSADYTHLASTSIGDDSFTRCAHTDALSGCELDVLSDGIWFTVRASSTAGHEPEPAAYADGLAALARSVIARVTAQGTPPQAVSAPASRWTGMTDCAAFTRALSAHIATPAYTFDAGTDGTDAYLPGFGYATKQSGAFSCYSGNADAPTVVVVPGAGSWAWDVPLASEDAVSAPVTITQLSTAGVPGLDAARYACMGNVGCWADAVIDGAMVTVIQPMGNSSVGATTALAELEAIAESTRR</sequence>
<reference evidence="4" key="1">
    <citation type="journal article" date="2019" name="Int. J. Syst. Evol. Microbiol.">
        <title>The Global Catalogue of Microorganisms (GCM) 10K type strain sequencing project: providing services to taxonomists for standard genome sequencing and annotation.</title>
        <authorList>
            <consortium name="The Broad Institute Genomics Platform"/>
            <consortium name="The Broad Institute Genome Sequencing Center for Infectious Disease"/>
            <person name="Wu L."/>
            <person name="Ma J."/>
        </authorList>
    </citation>
    <scope>NUCLEOTIDE SEQUENCE [LARGE SCALE GENOMIC DNA]</scope>
    <source>
        <strain evidence="4">JCM 17593</strain>
    </source>
</reference>
<keyword evidence="4" id="KW-1185">Reference proteome</keyword>
<evidence type="ECO:0000313" key="3">
    <source>
        <dbReference type="EMBL" id="GAA4190290.1"/>
    </source>
</evidence>
<evidence type="ECO:0000256" key="2">
    <source>
        <dbReference type="SAM" id="Phobius"/>
    </source>
</evidence>
<dbReference type="Proteomes" id="UP001500213">
    <property type="component" value="Unassembled WGS sequence"/>
</dbReference>
<protein>
    <recommendedName>
        <fullName evidence="5">Ig-like domain-containing protein</fullName>
    </recommendedName>
</protein>
<feature type="transmembrane region" description="Helical" evidence="2">
    <location>
        <begin position="21"/>
        <end position="47"/>
    </location>
</feature>
<keyword evidence="2" id="KW-0472">Membrane</keyword>
<gene>
    <name evidence="3" type="ORF">GCM10022288_19380</name>
</gene>
<proteinExistence type="predicted"/>
<comment type="caution">
    <text evidence="3">The sequence shown here is derived from an EMBL/GenBank/DDBJ whole genome shotgun (WGS) entry which is preliminary data.</text>
</comment>